<evidence type="ECO:0000256" key="9">
    <source>
        <dbReference type="SAM" id="MobiDB-lite"/>
    </source>
</evidence>
<organism evidence="11 12">
    <name type="scientific">Micromonospora purpureochromogenes</name>
    <dbReference type="NCBI Taxonomy" id="47872"/>
    <lineage>
        <taxon>Bacteria</taxon>
        <taxon>Bacillati</taxon>
        <taxon>Actinomycetota</taxon>
        <taxon>Actinomycetes</taxon>
        <taxon>Micromonosporales</taxon>
        <taxon>Micromonosporaceae</taxon>
        <taxon>Micromonospora</taxon>
    </lineage>
</organism>
<keyword evidence="4 8" id="KW-0276">Fatty acid metabolism</keyword>
<comment type="function">
    <text evidence="8">This protein is a component of the acetyl coenzyme A carboxylase complex; first, biotin carboxylase catalyzes the carboxylation of the carrier protein and then the transcarboxylase transfers the carboxyl group to form malonyl-CoA.</text>
</comment>
<dbReference type="PROSITE" id="PS00188">
    <property type="entry name" value="BIOTIN"/>
    <property type="match status" value="1"/>
</dbReference>
<dbReference type="InterPro" id="IPR050709">
    <property type="entry name" value="Biotin_Carboxyl_Carrier/Decarb"/>
</dbReference>
<gene>
    <name evidence="11" type="ORF">GA0074696_3127</name>
</gene>
<dbReference type="CDD" id="cd06850">
    <property type="entry name" value="biotinyl_domain"/>
    <property type="match status" value="1"/>
</dbReference>
<evidence type="ECO:0000256" key="8">
    <source>
        <dbReference type="RuleBase" id="RU364072"/>
    </source>
</evidence>
<dbReference type="SUPFAM" id="SSF51230">
    <property type="entry name" value="Single hybrid motif"/>
    <property type="match status" value="1"/>
</dbReference>
<dbReference type="InterPro" id="IPR001882">
    <property type="entry name" value="Biotin_BS"/>
</dbReference>
<keyword evidence="5 8" id="KW-0443">Lipid metabolism</keyword>
<dbReference type="EMBL" id="LT607410">
    <property type="protein sequence ID" value="SCF16944.1"/>
    <property type="molecule type" value="Genomic_DNA"/>
</dbReference>
<evidence type="ECO:0000256" key="4">
    <source>
        <dbReference type="ARBA" id="ARBA00022832"/>
    </source>
</evidence>
<protein>
    <recommendedName>
        <fullName evidence="2 8">Biotin carboxyl carrier protein of acetyl-CoA carboxylase</fullName>
    </recommendedName>
</protein>
<proteinExistence type="predicted"/>
<evidence type="ECO:0000256" key="5">
    <source>
        <dbReference type="ARBA" id="ARBA00023098"/>
    </source>
</evidence>
<comment type="pathway">
    <text evidence="1 8">Lipid metabolism; fatty acid biosynthesis.</text>
</comment>
<dbReference type="AlphaFoldDB" id="A0A1C4Y8A7"/>
<evidence type="ECO:0000256" key="6">
    <source>
        <dbReference type="ARBA" id="ARBA00023160"/>
    </source>
</evidence>
<accession>A0A1C4Y8A7</accession>
<dbReference type="InterPro" id="IPR011053">
    <property type="entry name" value="Single_hybrid_motif"/>
</dbReference>
<dbReference type="RefSeq" id="WP_157745956.1">
    <property type="nucleotide sequence ID" value="NZ_LT607410.1"/>
</dbReference>
<dbReference type="PRINTS" id="PR01071">
    <property type="entry name" value="ACOABIOTINCC"/>
</dbReference>
<sequence>MTSDNTRAPHRAPEETPDDHDPRAMRDMQAALELVRSSTLELLTGFGRTPSALRVRAGGVTVEAEWPVESTTAPAGTDAPVAVAVAAARGSTPVAVEPDGHQVRSPAVGILFHAPSPGAPPFVSVGDTVTPGQQLAIVEVMKLMIPVESTVHGTVSAVLHDNGEPVEYDDPLFLINVTEGS</sequence>
<dbReference type="Proteomes" id="UP000198228">
    <property type="component" value="Chromosome I"/>
</dbReference>
<evidence type="ECO:0000259" key="10">
    <source>
        <dbReference type="PROSITE" id="PS50968"/>
    </source>
</evidence>
<dbReference type="PROSITE" id="PS50968">
    <property type="entry name" value="BIOTINYL_LIPOYL"/>
    <property type="match status" value="1"/>
</dbReference>
<dbReference type="InterPro" id="IPR001249">
    <property type="entry name" value="AcCoA_biotinCC"/>
</dbReference>
<dbReference type="UniPathway" id="UPA00094"/>
<evidence type="ECO:0000256" key="7">
    <source>
        <dbReference type="ARBA" id="ARBA00023267"/>
    </source>
</evidence>
<evidence type="ECO:0000256" key="3">
    <source>
        <dbReference type="ARBA" id="ARBA00022516"/>
    </source>
</evidence>
<dbReference type="GO" id="GO:0006633">
    <property type="term" value="P:fatty acid biosynthetic process"/>
    <property type="evidence" value="ECO:0007669"/>
    <property type="project" value="UniProtKB-UniPathway"/>
</dbReference>
<feature type="region of interest" description="Disordered" evidence="9">
    <location>
        <begin position="1"/>
        <end position="23"/>
    </location>
</feature>
<evidence type="ECO:0000313" key="12">
    <source>
        <dbReference type="Proteomes" id="UP000198228"/>
    </source>
</evidence>
<dbReference type="PANTHER" id="PTHR45266:SF3">
    <property type="entry name" value="OXALOACETATE DECARBOXYLASE ALPHA CHAIN"/>
    <property type="match status" value="1"/>
</dbReference>
<feature type="domain" description="Lipoyl-binding" evidence="10">
    <location>
        <begin position="100"/>
        <end position="176"/>
    </location>
</feature>
<keyword evidence="3 8" id="KW-0444">Lipid biosynthesis</keyword>
<name>A0A1C4Y8A7_9ACTN</name>
<keyword evidence="7 8" id="KW-0092">Biotin</keyword>
<evidence type="ECO:0000313" key="11">
    <source>
        <dbReference type="EMBL" id="SCF16944.1"/>
    </source>
</evidence>
<dbReference type="Gene3D" id="2.40.50.100">
    <property type="match status" value="1"/>
</dbReference>
<reference evidence="11 12" key="1">
    <citation type="submission" date="2016-06" db="EMBL/GenBank/DDBJ databases">
        <authorList>
            <person name="Kjaerup R.B."/>
            <person name="Dalgaard T.S."/>
            <person name="Juul-Madsen H.R."/>
        </authorList>
    </citation>
    <scope>NUCLEOTIDE SEQUENCE [LARGE SCALE GENOMIC DNA]</scope>
    <source>
        <strain evidence="11 12">DSM 43821</strain>
    </source>
</reference>
<dbReference type="PANTHER" id="PTHR45266">
    <property type="entry name" value="OXALOACETATE DECARBOXYLASE ALPHA CHAIN"/>
    <property type="match status" value="1"/>
</dbReference>
<dbReference type="GO" id="GO:0003989">
    <property type="term" value="F:acetyl-CoA carboxylase activity"/>
    <property type="evidence" value="ECO:0007669"/>
    <property type="project" value="InterPro"/>
</dbReference>
<evidence type="ECO:0000256" key="2">
    <source>
        <dbReference type="ARBA" id="ARBA00017562"/>
    </source>
</evidence>
<keyword evidence="6 8" id="KW-0275">Fatty acid biosynthesis</keyword>
<dbReference type="Pfam" id="PF00364">
    <property type="entry name" value="Biotin_lipoyl"/>
    <property type="match status" value="1"/>
</dbReference>
<dbReference type="InterPro" id="IPR000089">
    <property type="entry name" value="Biotin_lipoyl"/>
</dbReference>
<evidence type="ECO:0000256" key="1">
    <source>
        <dbReference type="ARBA" id="ARBA00005194"/>
    </source>
</evidence>
<feature type="compositionally biased region" description="Basic and acidic residues" evidence="9">
    <location>
        <begin position="11"/>
        <end position="23"/>
    </location>
</feature>
<dbReference type="GO" id="GO:0009317">
    <property type="term" value="C:acetyl-CoA carboxylase complex"/>
    <property type="evidence" value="ECO:0007669"/>
    <property type="project" value="InterPro"/>
</dbReference>